<comment type="subcellular location">
    <subcellularLocation>
        <location evidence="7">Cytoplasm</location>
    </subcellularLocation>
</comment>
<dbReference type="InterPro" id="IPR000706">
    <property type="entry name" value="AGPR_type-1"/>
</dbReference>
<accession>A0A0S7XRM3</accession>
<evidence type="ECO:0000313" key="10">
    <source>
        <dbReference type="EMBL" id="KPJ64927.1"/>
    </source>
</evidence>
<dbReference type="FunFam" id="3.30.360.10:FF:000014">
    <property type="entry name" value="N-acetyl-gamma-glutamyl-phosphate reductase"/>
    <property type="match status" value="1"/>
</dbReference>
<proteinExistence type="inferred from homology"/>
<organism evidence="10 11">
    <name type="scientific">candidate division KD3-62 bacterium DG_56</name>
    <dbReference type="NCBI Taxonomy" id="1704032"/>
    <lineage>
        <taxon>Bacteria</taxon>
        <taxon>candidate division KD3-62</taxon>
    </lineage>
</organism>
<keyword evidence="7" id="KW-0963">Cytoplasm</keyword>
<dbReference type="PANTHER" id="PTHR32338">
    <property type="entry name" value="N-ACETYL-GAMMA-GLUTAMYL-PHOSPHATE REDUCTASE, CHLOROPLASTIC-RELATED-RELATED"/>
    <property type="match status" value="1"/>
</dbReference>
<dbReference type="GO" id="GO:0003942">
    <property type="term" value="F:N-acetyl-gamma-glutamyl-phosphate reductase activity"/>
    <property type="evidence" value="ECO:0007669"/>
    <property type="project" value="UniProtKB-UniRule"/>
</dbReference>
<evidence type="ECO:0000256" key="6">
    <source>
        <dbReference type="ARBA" id="ARBA00050557"/>
    </source>
</evidence>
<dbReference type="EMBL" id="LIZY01000001">
    <property type="protein sequence ID" value="KPJ64927.1"/>
    <property type="molecule type" value="Genomic_DNA"/>
</dbReference>
<comment type="caution">
    <text evidence="10">The sequence shown here is derived from an EMBL/GenBank/DDBJ whole genome shotgun (WGS) entry which is preliminary data.</text>
</comment>
<dbReference type="GO" id="GO:0070401">
    <property type="term" value="F:NADP+ binding"/>
    <property type="evidence" value="ECO:0007669"/>
    <property type="project" value="InterPro"/>
</dbReference>
<keyword evidence="2 7" id="KW-0055">Arginine biosynthesis</keyword>
<evidence type="ECO:0000256" key="4">
    <source>
        <dbReference type="ARBA" id="ARBA00022857"/>
    </source>
</evidence>
<keyword evidence="5 7" id="KW-0560">Oxidoreductase</keyword>
<evidence type="ECO:0000256" key="3">
    <source>
        <dbReference type="ARBA" id="ARBA00022605"/>
    </source>
</evidence>
<dbReference type="SUPFAM" id="SSF55347">
    <property type="entry name" value="Glyceraldehyde-3-phosphate dehydrogenase-like, C-terminal domain"/>
    <property type="match status" value="1"/>
</dbReference>
<protein>
    <recommendedName>
        <fullName evidence="7">N-acetyl-gamma-glutamyl-phosphate reductase</fullName>
        <shortName evidence="7">AGPR</shortName>
        <ecNumber evidence="7">1.2.1.38</ecNumber>
    </recommendedName>
    <alternativeName>
        <fullName evidence="7">N-acetyl-glutamate semialdehyde dehydrogenase</fullName>
        <shortName evidence="7">NAGSA dehydrogenase</shortName>
    </alternativeName>
</protein>
<dbReference type="InterPro" id="IPR058924">
    <property type="entry name" value="AGPR_dimerisation_dom"/>
</dbReference>
<dbReference type="PROSITE" id="PS01224">
    <property type="entry name" value="ARGC"/>
    <property type="match status" value="1"/>
</dbReference>
<evidence type="ECO:0000256" key="8">
    <source>
        <dbReference type="PROSITE-ProRule" id="PRU10010"/>
    </source>
</evidence>
<dbReference type="HAMAP" id="MF_00150">
    <property type="entry name" value="ArgC_type1"/>
    <property type="match status" value="1"/>
</dbReference>
<feature type="domain" description="Semialdehyde dehydrogenase NAD-binding" evidence="9">
    <location>
        <begin position="5"/>
        <end position="143"/>
    </location>
</feature>
<dbReference type="Pfam" id="PF01118">
    <property type="entry name" value="Semialdhyde_dh"/>
    <property type="match status" value="1"/>
</dbReference>
<dbReference type="GO" id="GO:0005737">
    <property type="term" value="C:cytoplasm"/>
    <property type="evidence" value="ECO:0007669"/>
    <property type="project" value="UniProtKB-SubCell"/>
</dbReference>
<dbReference type="NCBIfam" id="TIGR01850">
    <property type="entry name" value="argC"/>
    <property type="match status" value="1"/>
</dbReference>
<dbReference type="Proteomes" id="UP000052020">
    <property type="component" value="Unassembled WGS sequence"/>
</dbReference>
<evidence type="ECO:0000256" key="5">
    <source>
        <dbReference type="ARBA" id="ARBA00023002"/>
    </source>
</evidence>
<dbReference type="InterPro" id="IPR036291">
    <property type="entry name" value="NAD(P)-bd_dom_sf"/>
</dbReference>
<dbReference type="CDD" id="cd23934">
    <property type="entry name" value="AGPR_1_C"/>
    <property type="match status" value="1"/>
</dbReference>
<evidence type="ECO:0000313" key="11">
    <source>
        <dbReference type="Proteomes" id="UP000052020"/>
    </source>
</evidence>
<evidence type="ECO:0000256" key="1">
    <source>
        <dbReference type="ARBA" id="ARBA00004862"/>
    </source>
</evidence>
<feature type="active site" evidence="7 8">
    <location>
        <position position="151"/>
    </location>
</feature>
<name>A0A0S7XRM3_9BACT</name>
<dbReference type="UniPathway" id="UPA00068">
    <property type="reaction ID" value="UER00108"/>
</dbReference>
<comment type="function">
    <text evidence="7">Catalyzes the NADPH-dependent reduction of N-acetyl-5-glutamyl phosphate to yield N-acetyl-L-glutamate 5-semialdehyde.</text>
</comment>
<keyword evidence="4 7" id="KW-0521">NADP</keyword>
<dbReference type="PATRIC" id="fig|1704032.3.peg.2"/>
<evidence type="ECO:0000256" key="2">
    <source>
        <dbReference type="ARBA" id="ARBA00022571"/>
    </source>
</evidence>
<sequence>MSRVRVAIAGATGYGGSNLFRMLLGHPEVEISYLGSQSYVGKRMQEVYPHLPEFDLACEAWDVDAVRDRADVFILALPHGLSMHSVPALLESGKRVIDFGADYRLRGPAAYPRWYGIEHASPELLEEAVYTIPELDRERIAGARLVACPGCYPTSALIPLAPFLRTHAIDTRRIIVDSKSGVSGAGRAAVKLEYHFPEANEDVCAYAVTEHRHTPEIEQEASRIAGTEVCISFTPHLIPMTRGIFTSIYADLTGSLATDQAVEILRDAYDQEPFVKVLGANALPHTKSTVGSNFIHVTARVDGRVNRLILLSALDNLGKGEASQAVQILNVMMGWPETTAIDHITVYP</sequence>
<dbReference type="Gene3D" id="3.40.50.720">
    <property type="entry name" value="NAD(P)-binding Rossmann-like Domain"/>
    <property type="match status" value="1"/>
</dbReference>
<dbReference type="AlphaFoldDB" id="A0A0S7XRM3"/>
<comment type="pathway">
    <text evidence="1 7">Amino-acid biosynthesis; L-arginine biosynthesis; N(2)-acetyl-L-ornithine from L-glutamate: step 3/4.</text>
</comment>
<evidence type="ECO:0000259" key="9">
    <source>
        <dbReference type="SMART" id="SM00859"/>
    </source>
</evidence>
<dbReference type="SUPFAM" id="SSF51735">
    <property type="entry name" value="NAD(P)-binding Rossmann-fold domains"/>
    <property type="match status" value="1"/>
</dbReference>
<dbReference type="InterPro" id="IPR000534">
    <property type="entry name" value="Semialdehyde_DH_NAD-bd"/>
</dbReference>
<evidence type="ECO:0000256" key="7">
    <source>
        <dbReference type="HAMAP-Rule" id="MF_00150"/>
    </source>
</evidence>
<dbReference type="InterPro" id="IPR023013">
    <property type="entry name" value="AGPR_AS"/>
</dbReference>
<dbReference type="GO" id="GO:0051287">
    <property type="term" value="F:NAD binding"/>
    <property type="evidence" value="ECO:0007669"/>
    <property type="project" value="InterPro"/>
</dbReference>
<dbReference type="GO" id="GO:0006526">
    <property type="term" value="P:L-arginine biosynthetic process"/>
    <property type="evidence" value="ECO:0007669"/>
    <property type="project" value="UniProtKB-UniRule"/>
</dbReference>
<dbReference type="EC" id="1.2.1.38" evidence="7"/>
<dbReference type="Pfam" id="PF22698">
    <property type="entry name" value="Semialdhyde_dhC_1"/>
    <property type="match status" value="1"/>
</dbReference>
<keyword evidence="3 7" id="KW-0028">Amino-acid biosynthesis</keyword>
<gene>
    <name evidence="7" type="primary">argC</name>
    <name evidence="10" type="ORF">AMK68_00010</name>
</gene>
<reference evidence="10 11" key="1">
    <citation type="journal article" date="2015" name="Microbiome">
        <title>Genomic resolution of linkages in carbon, nitrogen, and sulfur cycling among widespread estuary sediment bacteria.</title>
        <authorList>
            <person name="Baker B.J."/>
            <person name="Lazar C.S."/>
            <person name="Teske A.P."/>
            <person name="Dick G.J."/>
        </authorList>
    </citation>
    <scope>NUCLEOTIDE SEQUENCE [LARGE SCALE GENOMIC DNA]</scope>
    <source>
        <strain evidence="10">DG_56</strain>
    </source>
</reference>
<dbReference type="PANTHER" id="PTHR32338:SF10">
    <property type="entry name" value="N-ACETYL-GAMMA-GLUTAMYL-PHOSPHATE REDUCTASE, CHLOROPLASTIC-RELATED"/>
    <property type="match status" value="1"/>
</dbReference>
<dbReference type="CDD" id="cd17895">
    <property type="entry name" value="AGPR_1_N"/>
    <property type="match status" value="1"/>
</dbReference>
<comment type="catalytic activity">
    <reaction evidence="6 7">
        <text>N-acetyl-L-glutamate 5-semialdehyde + phosphate + NADP(+) = N-acetyl-L-glutamyl 5-phosphate + NADPH + H(+)</text>
        <dbReference type="Rhea" id="RHEA:21588"/>
        <dbReference type="ChEBI" id="CHEBI:15378"/>
        <dbReference type="ChEBI" id="CHEBI:29123"/>
        <dbReference type="ChEBI" id="CHEBI:43474"/>
        <dbReference type="ChEBI" id="CHEBI:57783"/>
        <dbReference type="ChEBI" id="CHEBI:57936"/>
        <dbReference type="ChEBI" id="CHEBI:58349"/>
        <dbReference type="EC" id="1.2.1.38"/>
    </reaction>
</comment>
<dbReference type="Gene3D" id="3.30.360.10">
    <property type="entry name" value="Dihydrodipicolinate Reductase, domain 2"/>
    <property type="match status" value="1"/>
</dbReference>
<dbReference type="InterPro" id="IPR050085">
    <property type="entry name" value="AGPR"/>
</dbReference>
<dbReference type="SMART" id="SM00859">
    <property type="entry name" value="Semialdhyde_dh"/>
    <property type="match status" value="1"/>
</dbReference>
<comment type="similarity">
    <text evidence="7">Belongs to the NAGSA dehydrogenase family. Type 1 subfamily.</text>
</comment>